<comment type="subcellular location">
    <subcellularLocation>
        <location evidence="1">Cell membrane</location>
        <topology evidence="1">Multi-pass membrane protein</topology>
    </subcellularLocation>
</comment>
<dbReference type="SMART" id="SM00382">
    <property type="entry name" value="AAA"/>
    <property type="match status" value="1"/>
</dbReference>
<evidence type="ECO:0000256" key="1">
    <source>
        <dbReference type="ARBA" id="ARBA00004651"/>
    </source>
</evidence>
<reference evidence="13" key="1">
    <citation type="journal article" date="2019" name="Int. J. Syst. Evol. Microbiol.">
        <title>The Global Catalogue of Microorganisms (GCM) 10K type strain sequencing project: providing services to taxonomists for standard genome sequencing and annotation.</title>
        <authorList>
            <consortium name="The Broad Institute Genomics Platform"/>
            <consortium name="The Broad Institute Genome Sequencing Center for Infectious Disease"/>
            <person name="Wu L."/>
            <person name="Ma J."/>
        </authorList>
    </citation>
    <scope>NUCLEOTIDE SEQUENCE [LARGE SCALE GENOMIC DNA]</scope>
    <source>
        <strain evidence="13">JCM 16240</strain>
    </source>
</reference>
<keyword evidence="4" id="KW-0547">Nucleotide-binding</keyword>
<feature type="transmembrane region" description="Helical" evidence="9">
    <location>
        <begin position="35"/>
        <end position="55"/>
    </location>
</feature>
<proteinExistence type="predicted"/>
<dbReference type="PANTHER" id="PTHR24221">
    <property type="entry name" value="ATP-BINDING CASSETTE SUB-FAMILY B"/>
    <property type="match status" value="1"/>
</dbReference>
<dbReference type="NCBIfam" id="TIGR02868">
    <property type="entry name" value="CydC"/>
    <property type="match status" value="1"/>
</dbReference>
<feature type="compositionally biased region" description="Low complexity" evidence="8">
    <location>
        <begin position="592"/>
        <end position="602"/>
    </location>
</feature>
<protein>
    <submittedName>
        <fullName evidence="12">Thiol reductant ABC exporter subunit CydC</fullName>
    </submittedName>
</protein>
<feature type="transmembrane region" description="Helical" evidence="9">
    <location>
        <begin position="302"/>
        <end position="321"/>
    </location>
</feature>
<keyword evidence="13" id="KW-1185">Reference proteome</keyword>
<dbReference type="EMBL" id="BAAAFN010000015">
    <property type="protein sequence ID" value="GAA0233281.1"/>
    <property type="molecule type" value="Genomic_DNA"/>
</dbReference>
<evidence type="ECO:0000256" key="4">
    <source>
        <dbReference type="ARBA" id="ARBA00022741"/>
    </source>
</evidence>
<feature type="region of interest" description="Disordered" evidence="8">
    <location>
        <begin position="1"/>
        <end position="20"/>
    </location>
</feature>
<dbReference type="InterPro" id="IPR003593">
    <property type="entry name" value="AAA+_ATPase"/>
</dbReference>
<evidence type="ECO:0000256" key="5">
    <source>
        <dbReference type="ARBA" id="ARBA00022840"/>
    </source>
</evidence>
<dbReference type="InterPro" id="IPR014223">
    <property type="entry name" value="ABC_CydC/D"/>
</dbReference>
<dbReference type="Gene3D" id="1.20.1560.10">
    <property type="entry name" value="ABC transporter type 1, transmembrane domain"/>
    <property type="match status" value="1"/>
</dbReference>
<dbReference type="PROSITE" id="PS50929">
    <property type="entry name" value="ABC_TM1F"/>
    <property type="match status" value="1"/>
</dbReference>
<dbReference type="PANTHER" id="PTHR24221:SF654">
    <property type="entry name" value="ATP-BINDING CASSETTE SUB-FAMILY B MEMBER 6"/>
    <property type="match status" value="1"/>
</dbReference>
<evidence type="ECO:0000256" key="2">
    <source>
        <dbReference type="ARBA" id="ARBA00022475"/>
    </source>
</evidence>
<feature type="transmembrane region" description="Helical" evidence="9">
    <location>
        <begin position="184"/>
        <end position="205"/>
    </location>
</feature>
<feature type="transmembrane region" description="Helical" evidence="9">
    <location>
        <begin position="272"/>
        <end position="290"/>
    </location>
</feature>
<dbReference type="PROSITE" id="PS50893">
    <property type="entry name" value="ABC_TRANSPORTER_2"/>
    <property type="match status" value="1"/>
</dbReference>
<organism evidence="12 13">
    <name type="scientific">Castellaniella daejeonensis</name>
    <dbReference type="NCBI Taxonomy" id="659013"/>
    <lineage>
        <taxon>Bacteria</taxon>
        <taxon>Pseudomonadati</taxon>
        <taxon>Pseudomonadota</taxon>
        <taxon>Betaproteobacteria</taxon>
        <taxon>Burkholderiales</taxon>
        <taxon>Alcaligenaceae</taxon>
        <taxon>Castellaniella</taxon>
    </lineage>
</organism>
<name>A0ABP3DM66_9BURK</name>
<evidence type="ECO:0000256" key="8">
    <source>
        <dbReference type="SAM" id="MobiDB-lite"/>
    </source>
</evidence>
<accession>A0ABP3DM66</accession>
<sequence>MTAPHNPGSLPTDAQQGDRPMGRGRLLAQIYRRHWPSLAATVALALLTALAGAGLLGVAGWFLTGAALAGAASASAAQAFNLFAPSALVRGFSFIRIGARYAERLAGHTATLHLLAELRSTLFRALARLSPRQLARYRSGDLVARLTSDVDALDTLFLTLMAPLLSALLAGLAMTAILAWQLPAAAGAVAAVFLAACLLVPAILLHQAKAPGQAIQDSAAQLRAAVQEAAEGHADILSLALSGHILGHFDQACGRAARARNAQASLSAGGQGLIQAATGIALLTILWTGLDAVGRGQLAPPVMAGLMLGALGLFETIGPVMRGATRMGAALAALVRIEAITSVETDLRDPPAPRMPPAGSALQVRELRYAYPEAPDSPVLDGLDLDLPPGSRTALTGASGAGKSTLLHLLLRLDDPQAGHIFYGGIDLRACAQATLHARMALLAQDAPLFLGTIRTNLLIGDPQADDASLWHALDAARLGAFVRSLPHGLDTWIGETGACLSVGQARRLALARILLSPAEILLLDEPTAGLDADTEAEFLADLPRATRGRTVVLATHAPLPPGVADQTMALDAPDPSRIRRPYTPAGPNPGRPSSRPGRAGR</sequence>
<dbReference type="InterPro" id="IPR017871">
    <property type="entry name" value="ABC_transporter-like_CS"/>
</dbReference>
<dbReference type="InterPro" id="IPR011527">
    <property type="entry name" value="ABC1_TM_dom"/>
</dbReference>
<keyword evidence="2" id="KW-1003">Cell membrane</keyword>
<dbReference type="InterPro" id="IPR039421">
    <property type="entry name" value="Type_1_exporter"/>
</dbReference>
<dbReference type="InterPro" id="IPR036640">
    <property type="entry name" value="ABC1_TM_sf"/>
</dbReference>
<feature type="domain" description="ABC transmembrane type-1" evidence="11">
    <location>
        <begin position="44"/>
        <end position="329"/>
    </location>
</feature>
<keyword evidence="5" id="KW-0067">ATP-binding</keyword>
<dbReference type="InterPro" id="IPR003439">
    <property type="entry name" value="ABC_transporter-like_ATP-bd"/>
</dbReference>
<dbReference type="Pfam" id="PF00664">
    <property type="entry name" value="ABC_membrane"/>
    <property type="match status" value="1"/>
</dbReference>
<feature type="transmembrane region" description="Helical" evidence="9">
    <location>
        <begin position="155"/>
        <end position="178"/>
    </location>
</feature>
<gene>
    <name evidence="12" type="primary">cydC</name>
    <name evidence="12" type="ORF">GCM10009125_22790</name>
</gene>
<evidence type="ECO:0000259" key="10">
    <source>
        <dbReference type="PROSITE" id="PS50893"/>
    </source>
</evidence>
<comment type="caution">
    <text evidence="12">The sequence shown here is derived from an EMBL/GenBank/DDBJ whole genome shotgun (WGS) entry which is preliminary data.</text>
</comment>
<evidence type="ECO:0000259" key="11">
    <source>
        <dbReference type="PROSITE" id="PS50929"/>
    </source>
</evidence>
<evidence type="ECO:0000256" key="7">
    <source>
        <dbReference type="ARBA" id="ARBA00023136"/>
    </source>
</evidence>
<evidence type="ECO:0000256" key="6">
    <source>
        <dbReference type="ARBA" id="ARBA00022989"/>
    </source>
</evidence>
<keyword evidence="7 9" id="KW-0472">Membrane</keyword>
<keyword evidence="6 9" id="KW-1133">Transmembrane helix</keyword>
<dbReference type="SUPFAM" id="SSF90123">
    <property type="entry name" value="ABC transporter transmembrane region"/>
    <property type="match status" value="1"/>
</dbReference>
<evidence type="ECO:0000313" key="13">
    <source>
        <dbReference type="Proteomes" id="UP001501176"/>
    </source>
</evidence>
<evidence type="ECO:0000256" key="9">
    <source>
        <dbReference type="SAM" id="Phobius"/>
    </source>
</evidence>
<keyword evidence="3 9" id="KW-0812">Transmembrane</keyword>
<evidence type="ECO:0000313" key="12">
    <source>
        <dbReference type="EMBL" id="GAA0233281.1"/>
    </source>
</evidence>
<dbReference type="PROSITE" id="PS00211">
    <property type="entry name" value="ABC_TRANSPORTER_1"/>
    <property type="match status" value="1"/>
</dbReference>
<evidence type="ECO:0000256" key="3">
    <source>
        <dbReference type="ARBA" id="ARBA00022692"/>
    </source>
</evidence>
<dbReference type="Pfam" id="PF00005">
    <property type="entry name" value="ABC_tran"/>
    <property type="match status" value="1"/>
</dbReference>
<dbReference type="InterPro" id="IPR027417">
    <property type="entry name" value="P-loop_NTPase"/>
</dbReference>
<dbReference type="Proteomes" id="UP001501176">
    <property type="component" value="Unassembled WGS sequence"/>
</dbReference>
<feature type="domain" description="ABC transporter" evidence="10">
    <location>
        <begin position="362"/>
        <end position="598"/>
    </location>
</feature>
<dbReference type="Gene3D" id="3.40.50.300">
    <property type="entry name" value="P-loop containing nucleotide triphosphate hydrolases"/>
    <property type="match status" value="1"/>
</dbReference>
<feature type="region of interest" description="Disordered" evidence="8">
    <location>
        <begin position="563"/>
        <end position="602"/>
    </location>
</feature>
<dbReference type="SUPFAM" id="SSF52540">
    <property type="entry name" value="P-loop containing nucleoside triphosphate hydrolases"/>
    <property type="match status" value="1"/>
</dbReference>